<accession>A0A0F9A001</accession>
<reference evidence="1" key="1">
    <citation type="journal article" date="2015" name="Nature">
        <title>Complex archaea that bridge the gap between prokaryotes and eukaryotes.</title>
        <authorList>
            <person name="Spang A."/>
            <person name="Saw J.H."/>
            <person name="Jorgensen S.L."/>
            <person name="Zaremba-Niedzwiedzka K."/>
            <person name="Martijn J."/>
            <person name="Lind A.E."/>
            <person name="van Eijk R."/>
            <person name="Schleper C."/>
            <person name="Guy L."/>
            <person name="Ettema T.J."/>
        </authorList>
    </citation>
    <scope>NUCLEOTIDE SEQUENCE</scope>
</reference>
<dbReference type="InterPro" id="IPR007487">
    <property type="entry name" value="ABC_transpt-TYRBP-like"/>
</dbReference>
<proteinExistence type="predicted"/>
<name>A0A0F9A001_9ZZZZ</name>
<protein>
    <submittedName>
        <fullName evidence="1">Uncharacterized protein</fullName>
    </submittedName>
</protein>
<dbReference type="Gene3D" id="3.40.50.2300">
    <property type="match status" value="1"/>
</dbReference>
<gene>
    <name evidence="1" type="ORF">LCGC14_2631530</name>
</gene>
<dbReference type="EMBL" id="LAZR01045153">
    <property type="protein sequence ID" value="KKK99562.1"/>
    <property type="molecule type" value="Genomic_DNA"/>
</dbReference>
<dbReference type="AlphaFoldDB" id="A0A0F9A001"/>
<comment type="caution">
    <text evidence="1">The sequence shown here is derived from an EMBL/GenBank/DDBJ whole genome shotgun (WGS) entry which is preliminary data.</text>
</comment>
<organism evidence="1">
    <name type="scientific">marine sediment metagenome</name>
    <dbReference type="NCBI Taxonomy" id="412755"/>
    <lineage>
        <taxon>unclassified sequences</taxon>
        <taxon>metagenomes</taxon>
        <taxon>ecological metagenomes</taxon>
    </lineage>
</organism>
<dbReference type="Pfam" id="PF04392">
    <property type="entry name" value="ABC_sub_bind"/>
    <property type="match status" value="1"/>
</dbReference>
<sequence>VYFGIVNGLSSRNLPNIMEITNRYKLPTFSMKGSTYVKRGVLFGVSESEEVATGIYNAKNIVQILRGKLPRSINQVFEHVPHIAINLEEANKIGYDVPIDIIASSDEIYTEISTWAKNE</sequence>
<feature type="non-terminal residue" evidence="1">
    <location>
        <position position="1"/>
    </location>
</feature>
<evidence type="ECO:0000313" key="1">
    <source>
        <dbReference type="EMBL" id="KKK99562.1"/>
    </source>
</evidence>